<comment type="caution">
    <text evidence="1">The sequence shown here is derived from an EMBL/GenBank/DDBJ whole genome shotgun (WGS) entry which is preliminary data.</text>
</comment>
<dbReference type="RefSeq" id="WP_096109508.1">
    <property type="nucleotide sequence ID" value="NZ_NVYO01000001.1"/>
</dbReference>
<name>A0A2A3TUN8_LEVBR</name>
<organism evidence="1 2">
    <name type="scientific">Levilactobacillus brevis</name>
    <name type="common">Lactobacillus brevis</name>
    <dbReference type="NCBI Taxonomy" id="1580"/>
    <lineage>
        <taxon>Bacteria</taxon>
        <taxon>Bacillati</taxon>
        <taxon>Bacillota</taxon>
        <taxon>Bacilli</taxon>
        <taxon>Lactobacillales</taxon>
        <taxon>Lactobacillaceae</taxon>
        <taxon>Levilactobacillus</taxon>
    </lineage>
</organism>
<evidence type="ECO:0000313" key="1">
    <source>
        <dbReference type="EMBL" id="PBQ22560.1"/>
    </source>
</evidence>
<dbReference type="Pfam" id="PF13671">
    <property type="entry name" value="AAA_33"/>
    <property type="match status" value="1"/>
</dbReference>
<evidence type="ECO:0000313" key="2">
    <source>
        <dbReference type="Proteomes" id="UP000217918"/>
    </source>
</evidence>
<dbReference type="AlphaFoldDB" id="A0A2A3TUN8"/>
<accession>A0A2A3TUN8</accession>
<evidence type="ECO:0008006" key="3">
    <source>
        <dbReference type="Google" id="ProtNLM"/>
    </source>
</evidence>
<gene>
    <name evidence="1" type="ORF">CNR29_00425</name>
</gene>
<dbReference type="NCBIfam" id="NF005255">
    <property type="entry name" value="PRK06762.2-2"/>
    <property type="match status" value="1"/>
</dbReference>
<reference evidence="1 2" key="1">
    <citation type="submission" date="2017-09" db="EMBL/GenBank/DDBJ databases">
        <title>Genome sequence of Lactobacillus brevis D7.</title>
        <authorList>
            <person name="Kwon M.-S."/>
            <person name="Lim S.K."/>
            <person name="Choi H.-J."/>
        </authorList>
    </citation>
    <scope>NUCLEOTIDE SEQUENCE [LARGE SCALE GENOMIC DNA]</scope>
    <source>
        <strain evidence="1 2">D7</strain>
    </source>
</reference>
<dbReference type="InterPro" id="IPR027417">
    <property type="entry name" value="P-loop_NTPase"/>
</dbReference>
<dbReference type="Proteomes" id="UP000217918">
    <property type="component" value="Unassembled WGS sequence"/>
</dbReference>
<dbReference type="EMBL" id="NVYO01000001">
    <property type="protein sequence ID" value="PBQ22560.1"/>
    <property type="molecule type" value="Genomic_DNA"/>
</dbReference>
<sequence length="161" mass="18422">MVKILIIRGNSGCGKSSCAQRLRQQLPGQTLLVSQDVVRREMLAANDHVKTPAIPLMKNLVSWGSTHAQTVILEGILKRQVYQDFLIELRREFQSDLISAYFDVSFGTTERRNREKLYPFSHDQLVSWWQPADLLGDETLIFTDQDSLNTCVTKLRQLLMA</sequence>
<dbReference type="Gene3D" id="3.40.50.300">
    <property type="entry name" value="P-loop containing nucleotide triphosphate hydrolases"/>
    <property type="match status" value="1"/>
</dbReference>
<dbReference type="SUPFAM" id="SSF52540">
    <property type="entry name" value="P-loop containing nucleoside triphosphate hydrolases"/>
    <property type="match status" value="1"/>
</dbReference>
<proteinExistence type="predicted"/>
<protein>
    <recommendedName>
        <fullName evidence="3">UDP-N-acetylglucosamine kinase</fullName>
    </recommendedName>
</protein>